<evidence type="ECO:0000313" key="2">
    <source>
        <dbReference type="EMBL" id="SUO90251.1"/>
    </source>
</evidence>
<keyword evidence="3" id="KW-1185">Reference proteome</keyword>
<protein>
    <submittedName>
        <fullName evidence="2">Uncharacterized protein</fullName>
    </submittedName>
</protein>
<keyword evidence="1" id="KW-0812">Transmembrane</keyword>
<reference evidence="2 3" key="1">
    <citation type="submission" date="2018-06" db="EMBL/GenBank/DDBJ databases">
        <authorList>
            <consortium name="Pathogen Informatics"/>
            <person name="Doyle S."/>
        </authorList>
    </citation>
    <scope>NUCLEOTIDE SEQUENCE [LARGE SCALE GENOMIC DNA]</scope>
    <source>
        <strain evidence="2 3">NCTC10717</strain>
    </source>
</reference>
<name>A0A380MIM1_9GAMM</name>
<dbReference type="Proteomes" id="UP000254575">
    <property type="component" value="Unassembled WGS sequence"/>
</dbReference>
<evidence type="ECO:0000313" key="3">
    <source>
        <dbReference type="Proteomes" id="UP000254575"/>
    </source>
</evidence>
<accession>A0A380MIM1</accession>
<sequence length="36" mass="3934">MIEVNANAELALAICMVMIIILSSPLLVGFFKSRKP</sequence>
<evidence type="ECO:0000256" key="1">
    <source>
        <dbReference type="SAM" id="Phobius"/>
    </source>
</evidence>
<organism evidence="2 3">
    <name type="scientific">Suttonella indologenes</name>
    <dbReference type="NCBI Taxonomy" id="13276"/>
    <lineage>
        <taxon>Bacteria</taxon>
        <taxon>Pseudomonadati</taxon>
        <taxon>Pseudomonadota</taxon>
        <taxon>Gammaproteobacteria</taxon>
        <taxon>Cardiobacteriales</taxon>
        <taxon>Cardiobacteriaceae</taxon>
        <taxon>Suttonella</taxon>
    </lineage>
</organism>
<proteinExistence type="predicted"/>
<dbReference type="EMBL" id="UHIA01000002">
    <property type="protein sequence ID" value="SUO90251.1"/>
    <property type="molecule type" value="Genomic_DNA"/>
</dbReference>
<feature type="transmembrane region" description="Helical" evidence="1">
    <location>
        <begin position="6"/>
        <end position="31"/>
    </location>
</feature>
<keyword evidence="1" id="KW-0472">Membrane</keyword>
<keyword evidence="1" id="KW-1133">Transmembrane helix</keyword>
<dbReference type="AlphaFoldDB" id="A0A380MIM1"/>
<gene>
    <name evidence="2" type="ORF">NCTC10717_00045</name>
</gene>